<feature type="region of interest" description="Disordered" evidence="3">
    <location>
        <begin position="102"/>
        <end position="228"/>
    </location>
</feature>
<evidence type="ECO:0000256" key="1">
    <source>
        <dbReference type="ARBA" id="ARBA00023054"/>
    </source>
</evidence>
<feature type="compositionally biased region" description="Low complexity" evidence="3">
    <location>
        <begin position="2147"/>
        <end position="2160"/>
    </location>
</feature>
<feature type="coiled-coil region" evidence="2">
    <location>
        <begin position="1740"/>
        <end position="1812"/>
    </location>
</feature>
<evidence type="ECO:0000256" key="2">
    <source>
        <dbReference type="SAM" id="Coils"/>
    </source>
</evidence>
<proteinExistence type="predicted"/>
<dbReference type="PANTHER" id="PTHR32083">
    <property type="entry name" value="CILIA AND FLAGELLA-ASSOCIATED PROTEIN 58-RELATED"/>
    <property type="match status" value="1"/>
</dbReference>
<evidence type="ECO:0000313" key="4">
    <source>
        <dbReference type="EMBL" id="KAL1585217.1"/>
    </source>
</evidence>
<feature type="compositionally biased region" description="Acidic residues" evidence="3">
    <location>
        <begin position="2281"/>
        <end position="2297"/>
    </location>
</feature>
<feature type="compositionally biased region" description="Polar residues" evidence="3">
    <location>
        <begin position="1187"/>
        <end position="1203"/>
    </location>
</feature>
<feature type="compositionally biased region" description="Basic and acidic residues" evidence="3">
    <location>
        <begin position="705"/>
        <end position="727"/>
    </location>
</feature>
<feature type="region of interest" description="Disordered" evidence="3">
    <location>
        <begin position="2125"/>
        <end position="2297"/>
    </location>
</feature>
<feature type="region of interest" description="Disordered" evidence="3">
    <location>
        <begin position="242"/>
        <end position="352"/>
    </location>
</feature>
<feature type="compositionally biased region" description="Basic and acidic residues" evidence="3">
    <location>
        <begin position="325"/>
        <end position="337"/>
    </location>
</feature>
<feature type="compositionally biased region" description="Acidic residues" evidence="3">
    <location>
        <begin position="2250"/>
        <end position="2272"/>
    </location>
</feature>
<organism evidence="4 5">
    <name type="scientific">Cladosporium halotolerans</name>
    <dbReference type="NCBI Taxonomy" id="1052096"/>
    <lineage>
        <taxon>Eukaryota</taxon>
        <taxon>Fungi</taxon>
        <taxon>Dikarya</taxon>
        <taxon>Ascomycota</taxon>
        <taxon>Pezizomycotina</taxon>
        <taxon>Dothideomycetes</taxon>
        <taxon>Dothideomycetidae</taxon>
        <taxon>Cladosporiales</taxon>
        <taxon>Cladosporiaceae</taxon>
        <taxon>Cladosporium</taxon>
    </lineage>
</organism>
<evidence type="ECO:0000313" key="5">
    <source>
        <dbReference type="Proteomes" id="UP000803884"/>
    </source>
</evidence>
<accession>A0AB34KNB7</accession>
<dbReference type="Proteomes" id="UP000803884">
    <property type="component" value="Unassembled WGS sequence"/>
</dbReference>
<feature type="compositionally biased region" description="Polar residues" evidence="3">
    <location>
        <begin position="1140"/>
        <end position="1163"/>
    </location>
</feature>
<feature type="compositionally biased region" description="Basic and acidic residues" evidence="3">
    <location>
        <begin position="264"/>
        <end position="278"/>
    </location>
</feature>
<dbReference type="GeneID" id="96007329"/>
<feature type="compositionally biased region" description="Pro residues" evidence="3">
    <location>
        <begin position="794"/>
        <end position="803"/>
    </location>
</feature>
<feature type="compositionally biased region" description="Polar residues" evidence="3">
    <location>
        <begin position="634"/>
        <end position="654"/>
    </location>
</feature>
<feature type="compositionally biased region" description="Acidic residues" evidence="3">
    <location>
        <begin position="1070"/>
        <end position="1082"/>
    </location>
</feature>
<feature type="region of interest" description="Disordered" evidence="3">
    <location>
        <begin position="779"/>
        <end position="881"/>
    </location>
</feature>
<feature type="compositionally biased region" description="Polar residues" evidence="3">
    <location>
        <begin position="2137"/>
        <end position="2146"/>
    </location>
</feature>
<feature type="coiled-coil region" evidence="2">
    <location>
        <begin position="1846"/>
        <end position="1873"/>
    </location>
</feature>
<keyword evidence="5" id="KW-1185">Reference proteome</keyword>
<feature type="compositionally biased region" description="Polar residues" evidence="3">
    <location>
        <begin position="554"/>
        <end position="563"/>
    </location>
</feature>
<feature type="region of interest" description="Disordered" evidence="3">
    <location>
        <begin position="1480"/>
        <end position="1504"/>
    </location>
</feature>
<feature type="compositionally biased region" description="Basic and acidic residues" evidence="3">
    <location>
        <begin position="944"/>
        <end position="953"/>
    </location>
</feature>
<feature type="region of interest" description="Disordered" evidence="3">
    <location>
        <begin position="1519"/>
        <end position="1538"/>
    </location>
</feature>
<feature type="compositionally biased region" description="Basic and acidic residues" evidence="3">
    <location>
        <begin position="996"/>
        <end position="1005"/>
    </location>
</feature>
<feature type="compositionally biased region" description="Polar residues" evidence="3">
    <location>
        <begin position="607"/>
        <end position="620"/>
    </location>
</feature>
<feature type="region of interest" description="Disordered" evidence="3">
    <location>
        <begin position="597"/>
        <end position="749"/>
    </location>
</feature>
<protein>
    <submittedName>
        <fullName evidence="4">Uncharacterized protein</fullName>
    </submittedName>
</protein>
<feature type="compositionally biased region" description="Polar residues" evidence="3">
    <location>
        <begin position="838"/>
        <end position="852"/>
    </location>
</feature>
<dbReference type="GO" id="GO:0005856">
    <property type="term" value="C:cytoskeleton"/>
    <property type="evidence" value="ECO:0007669"/>
    <property type="project" value="TreeGrafter"/>
</dbReference>
<feature type="region of interest" description="Disordered" evidence="3">
    <location>
        <begin position="547"/>
        <end position="584"/>
    </location>
</feature>
<feature type="compositionally biased region" description="Low complexity" evidence="3">
    <location>
        <begin position="865"/>
        <end position="881"/>
    </location>
</feature>
<feature type="region of interest" description="Disordered" evidence="3">
    <location>
        <begin position="1289"/>
        <end position="1328"/>
    </location>
</feature>
<dbReference type="PANTHER" id="PTHR32083:SF0">
    <property type="entry name" value="CILIA AND FLAGELLA-ASSOCIATED PROTEIN 58"/>
    <property type="match status" value="1"/>
</dbReference>
<comment type="caution">
    <text evidence="4">The sequence shown here is derived from an EMBL/GenBank/DDBJ whole genome shotgun (WGS) entry which is preliminary data.</text>
</comment>
<feature type="compositionally biased region" description="Polar residues" evidence="3">
    <location>
        <begin position="1289"/>
        <end position="1301"/>
    </location>
</feature>
<feature type="compositionally biased region" description="Basic and acidic residues" evidence="3">
    <location>
        <begin position="1092"/>
        <end position="1103"/>
    </location>
</feature>
<reference evidence="4 5" key="1">
    <citation type="journal article" date="2020" name="Microbiol. Resour. Announc.">
        <title>Draft Genome Sequence of a Cladosporium Species Isolated from the Mesophotic Ascidian Didemnum maculosum.</title>
        <authorList>
            <person name="Gioti A."/>
            <person name="Siaperas R."/>
            <person name="Nikolaivits E."/>
            <person name="Le Goff G."/>
            <person name="Ouazzani J."/>
            <person name="Kotoulas G."/>
            <person name="Topakas E."/>
        </authorList>
    </citation>
    <scope>NUCLEOTIDE SEQUENCE [LARGE SCALE GENOMIC DNA]</scope>
    <source>
        <strain evidence="4 5">TM138-S3</strain>
    </source>
</reference>
<feature type="region of interest" description="Disordered" evidence="3">
    <location>
        <begin position="1"/>
        <end position="81"/>
    </location>
</feature>
<dbReference type="RefSeq" id="XP_069228323.1">
    <property type="nucleotide sequence ID" value="XM_069374491.1"/>
</dbReference>
<gene>
    <name evidence="4" type="ORF">WHR41_05886</name>
</gene>
<feature type="compositionally biased region" description="Polar residues" evidence="3">
    <location>
        <begin position="2168"/>
        <end position="2184"/>
    </location>
</feature>
<sequence>MAGPSASKPRLSPTSSPSGSYDLVLAPESPSEHRPSSRSRAASVKISDDISVASDITHLEIPRTPAHNRARQPSPASELPDHASEYYTAAWGSPYQFSPSLLSRSARTAVSEQEYSDRFTNSSPGPSFSLEHLIPSRFNDPPSPVTRPSLLDVPTAGPFEEDNDHTPRSRTKRWAEVPYKPLARDHWWGEGSDYNSQSRDPSISRASSRGRPRGHKTREENRTLDQQSFWNILQEEKVTDMAGLQASRWAATPSEDESPAKMSAMHDSKNPGYFDEKPLPAPPADDENAEEDTTQDQANSGAENTAAEPVAPEKRTEPPSIEVSENEHSKSESEQRNPADLVKPLPEPTRLAPPKLRKRVSWRGKNCIISIPKLDYDALGLMKPMSNEEFQQRLKGFEDEGYDTSGFDISYVIPGDDMSMHAKPMWPDEAEMKQHMLDNKEHKVQLPNSKLWADYMEALTEARLAALGVSMGDDEPAPAPPSQDMSRQSSNQYPPLPFSPPLTTGSAASIGRPGMIRGHSHTMSMASPISPLNGPFGHMHRHSTFHGAFPGFVSPSQQAQDQPRQAPLPGLGNFSPITQSQLPRIGSPAQVTALRNELGGLRGPGSPLTNQVLPQSTSDYSRGMIDDQRRRQHGYSQSVQVPSMSRNFSPQTGRLSIGPQPVLPELPEDEDEEELSDPQPYVPPAKRQQSGHEIAIPTPRGHRHNISEGLEREVMEAEQRRQEDEVRPFGGFGQFGSQAPMTNGFHPQINDFKPAAEEEETPVEEKDPLGGDFVVAQAARGHRKTGTRANIIAPPAPTPPVAPPASSFRFNPSAEFQPGASSFSFRAEPAQEPIAPPSATSTTHSRQKSSGHFNPAAVTFEPGNSSTVPSSGFSFSASGPSFKVDAPAFQPTSTEVGSSDEGKIFGKVTIPEIVKPTKKSKAVPILQPSKANADSGTEVEDDEGRLKRGDERQKRQRAFGGSDGDEVPQFAEPTPTPVVPTQPADMFPVARSPEGSPKRSNKELEPEATVQNANKTVQAAAPSTYQKGHKKSSSSLSAMARPFVFHGPQSSLEQAKSPVKNTHVPQESISELEEGEIVEDEPAPAVPVHAANTHEEAPTDRDTTPSLSEPLRPYNLPDSVETSDEPRGEPTFDEIDAIMQQMNEVETVPNESPSKTISPSRSPDLQPPKGVTYIPGWPRSDAPSPSPKRQQLPYQNHNESSFTAHDRSDSGEQHQGMNGWPPQRLNKLDETAHSDWSGLLSPVDEDKLQQRSMFFDSHIDSVIGRVVDRRLQPLEVSLRAIQNTVTKRARSVDQQLTLKPRSSSIAESDADDEDDVNDSQRQRPVSRGRDFKLGQIKSIVLEAIREQAPASSQSYHDIADLHSALADMKVSFARAASASLELEDIRLIVEEAVNRQPKQIAPPAEDSQESLREVKEMKNRLDETLANALEDANNRQQAEAREADVRRMLKLAEEELRLLRESSQDDDARLHALEQERQELRQRAEAAEQAHEQAEERCQSMEAEHEAMQATLEEYRTSSHRWRQEIDENKSERDELESNVSELEQRLVAQQEAADQERQRLEKSLADLEQRAFAEHEAAQLEKAELANATVQAEQRLRAEQEANKRERTEFELRLQKDHESGKYMREEFEVRLQAEREAHNRVRDEFESRLQSAREAGNRMRDEFELRLQAELEGGKREREELENTIVGLERQFEETQDSGNGMRRRLEKLHSDMATAAGQLATEKASWRAREEDYIARCEVLEAQNNVHMRERAALEEEARELRAVAAESTDARLSLDHMRSSKASLDEMVRKQQAELKEQQALTARWERDYHDARESARAEIHRTRMSLETDVEAANHQVNIVRAEYESELARVRAELDSVRMDADTAKERHAIMLEAESDEKREALRKVNHDNSVALDKARTNYDSAVEDLKAQHSRALRHAVEDKDRSEYFLNERLTLADAKLQHFQDRVLHLEERLEVTKSAAQAAAMSAQGKNSPTPNARSTIPEKISPQALRESILVLQEQLQERETRIEQLQQKAKTEGPAKIKERDTEIAWLRELLGVRSEELTELINALSRPTFDRDTVRDTAIRIRANLQMEQQEKERFGQSGSLPGQALASFTSFATPKATSLFNKWRNSMESNTLKSQQQSKSGSAAPSRSNTPSRPSVSARAPPSSFAGLMTPPATNLRSSPAPEATSSVPAPALSRATSRQEDEPAPSEFSSKAQGKQPVTDVETEQDHPSTPPELFAANDYDHDAQDAPSQIPDFDDELEPDAEGDEDLDNVEDDQPPAFRSLEDELDEPESVTGAEEEGA</sequence>
<dbReference type="EMBL" id="JAAQHG020000020">
    <property type="protein sequence ID" value="KAL1585217.1"/>
    <property type="molecule type" value="Genomic_DNA"/>
</dbReference>
<feature type="region of interest" description="Disordered" evidence="3">
    <location>
        <begin position="470"/>
        <end position="527"/>
    </location>
</feature>
<feature type="compositionally biased region" description="Acidic residues" evidence="3">
    <location>
        <begin position="284"/>
        <end position="294"/>
    </location>
</feature>
<name>A0AB34KNB7_9PEZI</name>
<feature type="compositionally biased region" description="Acidic residues" evidence="3">
    <location>
        <begin position="666"/>
        <end position="676"/>
    </location>
</feature>
<feature type="compositionally biased region" description="Acidic residues" evidence="3">
    <location>
        <begin position="1308"/>
        <end position="1317"/>
    </location>
</feature>
<evidence type="ECO:0000256" key="3">
    <source>
        <dbReference type="SAM" id="MobiDB-lite"/>
    </source>
</evidence>
<feature type="compositionally biased region" description="Polar residues" evidence="3">
    <location>
        <begin position="483"/>
        <end position="493"/>
    </location>
</feature>
<keyword evidence="1 2" id="KW-0175">Coiled coil</keyword>
<feature type="compositionally biased region" description="Basic and acidic residues" evidence="3">
    <location>
        <begin position="1519"/>
        <end position="1533"/>
    </location>
</feature>
<feature type="region of interest" description="Disordered" evidence="3">
    <location>
        <begin position="916"/>
        <end position="1231"/>
    </location>
</feature>
<feature type="compositionally biased region" description="Polar residues" evidence="3">
    <location>
        <begin position="1048"/>
        <end position="1069"/>
    </location>
</feature>
<feature type="compositionally biased region" description="Polar residues" evidence="3">
    <location>
        <begin position="102"/>
        <end position="126"/>
    </location>
</feature>
<feature type="compositionally biased region" description="Polar residues" evidence="3">
    <location>
        <begin position="1009"/>
        <end position="1026"/>
    </location>
</feature>
<feature type="compositionally biased region" description="Polar residues" evidence="3">
    <location>
        <begin position="193"/>
        <end position="207"/>
    </location>
</feature>